<evidence type="ECO:0000256" key="3">
    <source>
        <dbReference type="ARBA" id="ARBA00022475"/>
    </source>
</evidence>
<dbReference type="InterPro" id="IPR004156">
    <property type="entry name" value="OATP"/>
</dbReference>
<accession>A0A6P4ZFK3</accession>
<dbReference type="Gene3D" id="1.20.1250.20">
    <property type="entry name" value="MFS general substrate transporter like domains"/>
    <property type="match status" value="1"/>
</dbReference>
<dbReference type="PANTHER" id="PTHR11388:SF142">
    <property type="entry name" value="SOLUTE CARRIER ORGANIC ANION TRANSPORTER FAMILY MEMBER 5A1"/>
    <property type="match status" value="1"/>
</dbReference>
<comment type="subcellular location">
    <subcellularLocation>
        <location evidence="1 8">Cell membrane</location>
        <topology evidence="1 8">Multi-pass membrane protein</topology>
    </subcellularLocation>
</comment>
<feature type="domain" description="Major facilitator superfamily (MFS) profile" evidence="9">
    <location>
        <begin position="93"/>
        <end position="745"/>
    </location>
</feature>
<dbReference type="InterPro" id="IPR036259">
    <property type="entry name" value="MFS_trans_sf"/>
</dbReference>
<evidence type="ECO:0000256" key="6">
    <source>
        <dbReference type="ARBA" id="ARBA00023136"/>
    </source>
</evidence>
<dbReference type="PROSITE" id="PS50850">
    <property type="entry name" value="MFS"/>
    <property type="match status" value="1"/>
</dbReference>
<dbReference type="AlphaFoldDB" id="A0A6P4ZFK3"/>
<evidence type="ECO:0000256" key="1">
    <source>
        <dbReference type="ARBA" id="ARBA00004651"/>
    </source>
</evidence>
<keyword evidence="5 8" id="KW-1133">Transmembrane helix</keyword>
<feature type="transmembrane region" description="Helical" evidence="8">
    <location>
        <begin position="667"/>
        <end position="688"/>
    </location>
</feature>
<feature type="transmembrane region" description="Helical" evidence="8">
    <location>
        <begin position="465"/>
        <end position="484"/>
    </location>
</feature>
<dbReference type="Proteomes" id="UP000515135">
    <property type="component" value="Unplaced"/>
</dbReference>
<dbReference type="GO" id="GO:0043252">
    <property type="term" value="P:sodium-independent organic anion transport"/>
    <property type="evidence" value="ECO:0007669"/>
    <property type="project" value="TreeGrafter"/>
</dbReference>
<comment type="caution">
    <text evidence="8">Lacks conserved residue(s) required for the propagation of feature annotation.</text>
</comment>
<dbReference type="InterPro" id="IPR020846">
    <property type="entry name" value="MFS_dom"/>
</dbReference>
<dbReference type="GO" id="GO:0015347">
    <property type="term" value="F:sodium-independent organic anion transmembrane transporter activity"/>
    <property type="evidence" value="ECO:0007669"/>
    <property type="project" value="TreeGrafter"/>
</dbReference>
<evidence type="ECO:0000256" key="4">
    <source>
        <dbReference type="ARBA" id="ARBA00022692"/>
    </source>
</evidence>
<dbReference type="NCBIfam" id="TIGR00805">
    <property type="entry name" value="oat"/>
    <property type="match status" value="1"/>
</dbReference>
<comment type="similarity">
    <text evidence="2 8">Belongs to the organo anion transporter (TC 2.A.60) family.</text>
</comment>
<feature type="transmembrane region" description="Helical" evidence="8">
    <location>
        <begin position="160"/>
        <end position="181"/>
    </location>
</feature>
<dbReference type="SMART" id="SM00280">
    <property type="entry name" value="KAZAL"/>
    <property type="match status" value="1"/>
</dbReference>
<feature type="transmembrane region" description="Helical" evidence="8">
    <location>
        <begin position="132"/>
        <end position="153"/>
    </location>
</feature>
<keyword evidence="4 8" id="KW-0812">Transmembrane</keyword>
<evidence type="ECO:0000256" key="2">
    <source>
        <dbReference type="ARBA" id="ARBA00009657"/>
    </source>
</evidence>
<reference evidence="12" key="1">
    <citation type="submission" date="2025-08" db="UniProtKB">
        <authorList>
            <consortium name="RefSeq"/>
        </authorList>
    </citation>
    <scope>IDENTIFICATION</scope>
    <source>
        <tissue evidence="12">Gonad</tissue>
    </source>
</reference>
<gene>
    <name evidence="12" type="primary">LOC109473007</name>
</gene>
<evidence type="ECO:0000313" key="11">
    <source>
        <dbReference type="Proteomes" id="UP000515135"/>
    </source>
</evidence>
<evidence type="ECO:0000256" key="8">
    <source>
        <dbReference type="RuleBase" id="RU362056"/>
    </source>
</evidence>
<feature type="domain" description="Kazal-like" evidence="10">
    <location>
        <begin position="534"/>
        <end position="584"/>
    </location>
</feature>
<evidence type="ECO:0000259" key="9">
    <source>
        <dbReference type="PROSITE" id="PS50850"/>
    </source>
</evidence>
<keyword evidence="3" id="KW-1003">Cell membrane</keyword>
<organism evidence="11 12">
    <name type="scientific">Branchiostoma belcheri</name>
    <name type="common">Amphioxus</name>
    <dbReference type="NCBI Taxonomy" id="7741"/>
    <lineage>
        <taxon>Eukaryota</taxon>
        <taxon>Metazoa</taxon>
        <taxon>Chordata</taxon>
        <taxon>Cephalochordata</taxon>
        <taxon>Leptocardii</taxon>
        <taxon>Amphioxiformes</taxon>
        <taxon>Branchiostomatidae</taxon>
        <taxon>Branchiostoma</taxon>
    </lineage>
</organism>
<evidence type="ECO:0000313" key="12">
    <source>
        <dbReference type="RefSeq" id="XP_019628451.1"/>
    </source>
</evidence>
<protein>
    <recommendedName>
        <fullName evidence="8">Solute carrier organic anion transporter family member</fullName>
    </recommendedName>
</protein>
<evidence type="ECO:0000256" key="5">
    <source>
        <dbReference type="ARBA" id="ARBA00022989"/>
    </source>
</evidence>
<dbReference type="RefSeq" id="XP_019628451.1">
    <property type="nucleotide sequence ID" value="XM_019772892.1"/>
</dbReference>
<proteinExistence type="inferred from homology"/>
<feature type="transmembrane region" description="Helical" evidence="8">
    <location>
        <begin position="431"/>
        <end position="453"/>
    </location>
</feature>
<dbReference type="PROSITE" id="PS51465">
    <property type="entry name" value="KAZAL_2"/>
    <property type="match status" value="1"/>
</dbReference>
<feature type="transmembrane region" description="Helical" evidence="8">
    <location>
        <begin position="631"/>
        <end position="655"/>
    </location>
</feature>
<keyword evidence="6 8" id="KW-0472">Membrane</keyword>
<dbReference type="GO" id="GO:0016323">
    <property type="term" value="C:basolateral plasma membrane"/>
    <property type="evidence" value="ECO:0007669"/>
    <property type="project" value="TreeGrafter"/>
</dbReference>
<dbReference type="OrthoDB" id="5062115at2759"/>
<sequence>MEGDPVFVVKGQEPKGTCSKMEKEKEQADAVAERWMMIEHLKAEEEEEKGGRDVCPCCVPGEKDAHRTEMEELCGYRCWTPSWLQKFTHGKCVVIAISLLTLVQSMLVSGYLSSVITTIEKRFELHSSQSGLIVSSYEIGSLLVVVFISYFGGLGHRPKWIGCGAFLLALGAALFTLPHYLAGKYDWEARDLKNRTEDSNLCKNTTNNGNNADCMSKSGDSIFMFLFMGAQILIGVGSTPIYTLGTTYIDDNVKKSQASIYLGIMYTASAIGPALGFLLGALCISYYVDINWLDFTNVEMTQKDPRWVGAWWAGFLLCALFLVLCALPILAFPATLPKVLRMEKTYHLTAEGTEEEGDGSTLQGEEGITHMSFGKKLRDIPHAVLSLCTNVPYLCISLCATMELSVVTGFITFVPKFLESQFGVSASEANLLTGVVIIPSAGGGILLGGYIMNRLKLDLKGAAQWSLVSAVVSLICLATLFTVGCHTINIGGLTIPYSDRVPWDTDVFLFPGRSSAGIKEKPDMNPNFDHQAPSEFTANCNLHCDCAIHSYSPVCGSDGITYFSPCHAGCRKVTNFLWDGQTTKYNYTDCSCVAVVSVETINTKKYRIEEQKLRYGGHVITGKCHRDCGTLAPFLVFLFIVTFITCCAQVPAMMVTLRSVKKEERPFALGIQFVLFRTLAYIPAPIYYGATIDTACILWQPLCNGDKGACWEYDATRFRFLYFGLSAGLKAMSVLFVFMTWISLRRAATEYVEDAENRNADASNASTFSEEGAVGYDESLDETRTTILSEDGNISFQSPRSLCPPLQNGMLAYESHV</sequence>
<evidence type="ECO:0000259" key="10">
    <source>
        <dbReference type="PROSITE" id="PS51465"/>
    </source>
</evidence>
<evidence type="ECO:0000256" key="7">
    <source>
        <dbReference type="ARBA" id="ARBA00023157"/>
    </source>
</evidence>
<name>A0A6P4ZFK3_BRABE</name>
<dbReference type="SUPFAM" id="SSF100895">
    <property type="entry name" value="Kazal-type serine protease inhibitors"/>
    <property type="match status" value="1"/>
</dbReference>
<keyword evidence="8" id="KW-0406">Ion transport</keyword>
<dbReference type="KEGG" id="bbel:109473007"/>
<dbReference type="SUPFAM" id="SSF103473">
    <property type="entry name" value="MFS general substrate transporter"/>
    <property type="match status" value="1"/>
</dbReference>
<dbReference type="GeneID" id="109473007"/>
<dbReference type="Pfam" id="PF03137">
    <property type="entry name" value="OATP"/>
    <property type="match status" value="1"/>
</dbReference>
<keyword evidence="7" id="KW-1015">Disulfide bond</keyword>
<feature type="transmembrane region" description="Helical" evidence="8">
    <location>
        <begin position="222"/>
        <end position="244"/>
    </location>
</feature>
<feature type="transmembrane region" description="Helical" evidence="8">
    <location>
        <begin position="264"/>
        <end position="288"/>
    </location>
</feature>
<keyword evidence="8" id="KW-0813">Transport</keyword>
<feature type="transmembrane region" description="Helical" evidence="8">
    <location>
        <begin position="92"/>
        <end position="112"/>
    </location>
</feature>
<dbReference type="GO" id="GO:0006811">
    <property type="term" value="P:monoatomic ion transport"/>
    <property type="evidence" value="ECO:0007669"/>
    <property type="project" value="UniProtKB-KW"/>
</dbReference>
<feature type="transmembrane region" description="Helical" evidence="8">
    <location>
        <begin position="308"/>
        <end position="332"/>
    </location>
</feature>
<dbReference type="InterPro" id="IPR036058">
    <property type="entry name" value="Kazal_dom_sf"/>
</dbReference>
<dbReference type="Pfam" id="PF07648">
    <property type="entry name" value="Kazal_2"/>
    <property type="match status" value="1"/>
</dbReference>
<dbReference type="InterPro" id="IPR002350">
    <property type="entry name" value="Kazal_dom"/>
</dbReference>
<keyword evidence="11" id="KW-1185">Reference proteome</keyword>
<dbReference type="Gene3D" id="3.30.60.30">
    <property type="match status" value="1"/>
</dbReference>
<feature type="transmembrane region" description="Helical" evidence="8">
    <location>
        <begin position="720"/>
        <end position="742"/>
    </location>
</feature>
<dbReference type="PANTHER" id="PTHR11388">
    <property type="entry name" value="ORGANIC ANION TRANSPORTER"/>
    <property type="match status" value="1"/>
</dbReference>